<accession>A0A1I8FMP8</accession>
<organism evidence="1 2">
    <name type="scientific">Macrostomum lignano</name>
    <dbReference type="NCBI Taxonomy" id="282301"/>
    <lineage>
        <taxon>Eukaryota</taxon>
        <taxon>Metazoa</taxon>
        <taxon>Spiralia</taxon>
        <taxon>Lophotrochozoa</taxon>
        <taxon>Platyhelminthes</taxon>
        <taxon>Rhabditophora</taxon>
        <taxon>Macrostomorpha</taxon>
        <taxon>Macrostomida</taxon>
        <taxon>Macrostomidae</taxon>
        <taxon>Macrostomum</taxon>
    </lineage>
</organism>
<dbReference type="Proteomes" id="UP000095280">
    <property type="component" value="Unplaced"/>
</dbReference>
<protein>
    <submittedName>
        <fullName evidence="2">Uncharacterized protein</fullName>
    </submittedName>
</protein>
<dbReference type="WBParaSite" id="maker-unitig_39179-snap-gene-0.2-mRNA-1">
    <property type="protein sequence ID" value="maker-unitig_39179-snap-gene-0.2-mRNA-1"/>
    <property type="gene ID" value="maker-unitig_39179-snap-gene-0.2"/>
</dbReference>
<reference evidence="2" key="1">
    <citation type="submission" date="2016-11" db="UniProtKB">
        <authorList>
            <consortium name="WormBaseParasite"/>
        </authorList>
    </citation>
    <scope>IDENTIFICATION</scope>
</reference>
<keyword evidence="1" id="KW-1185">Reference proteome</keyword>
<dbReference type="AlphaFoldDB" id="A0A1I8FMP8"/>
<evidence type="ECO:0000313" key="1">
    <source>
        <dbReference type="Proteomes" id="UP000095280"/>
    </source>
</evidence>
<sequence>MGTHIIAASTCSHRPPHHRPHIRLAAMAATSPPPAVAMSPTAPEGERAVDTEIQIAKDETLDVLQEGFRHVRQNRPSVKNERPEETNDLQCELQCRNALRTQGFLQREMSTHQSSARHIIFATN</sequence>
<name>A0A1I8FMP8_9PLAT</name>
<evidence type="ECO:0000313" key="2">
    <source>
        <dbReference type="WBParaSite" id="maker-unitig_39179-snap-gene-0.2-mRNA-1"/>
    </source>
</evidence>
<proteinExistence type="predicted"/>